<dbReference type="PANTHER" id="PTHR24201:SF2">
    <property type="entry name" value="ANKYRIN REPEAT DOMAIN-CONTAINING PROTEIN 42"/>
    <property type="match status" value="1"/>
</dbReference>
<name>A0ABQ6MWC7_9STRA</name>
<dbReference type="PANTHER" id="PTHR24201">
    <property type="entry name" value="ANK_REP_REGION DOMAIN-CONTAINING PROTEIN"/>
    <property type="match status" value="1"/>
</dbReference>
<evidence type="ECO:0000256" key="3">
    <source>
        <dbReference type="PROSITE-ProRule" id="PRU00023"/>
    </source>
</evidence>
<dbReference type="InterPro" id="IPR002110">
    <property type="entry name" value="Ankyrin_rpt"/>
</dbReference>
<dbReference type="SMART" id="SM00248">
    <property type="entry name" value="ANK"/>
    <property type="match status" value="4"/>
</dbReference>
<evidence type="ECO:0000256" key="4">
    <source>
        <dbReference type="SAM" id="MobiDB-lite"/>
    </source>
</evidence>
<organism evidence="5 6">
    <name type="scientific">Tetraparma gracilis</name>
    <dbReference type="NCBI Taxonomy" id="2962635"/>
    <lineage>
        <taxon>Eukaryota</taxon>
        <taxon>Sar</taxon>
        <taxon>Stramenopiles</taxon>
        <taxon>Ochrophyta</taxon>
        <taxon>Bolidophyceae</taxon>
        <taxon>Parmales</taxon>
        <taxon>Triparmaceae</taxon>
        <taxon>Tetraparma</taxon>
    </lineage>
</organism>
<dbReference type="Pfam" id="PF12796">
    <property type="entry name" value="Ank_2"/>
    <property type="match status" value="1"/>
</dbReference>
<comment type="caution">
    <text evidence="5">The sequence shown here is derived from an EMBL/GenBank/DDBJ whole genome shotgun (WGS) entry which is preliminary data.</text>
</comment>
<protein>
    <submittedName>
        <fullName evidence="5">Uncharacterized protein</fullName>
    </submittedName>
</protein>
<feature type="region of interest" description="Disordered" evidence="4">
    <location>
        <begin position="502"/>
        <end position="537"/>
    </location>
</feature>
<keyword evidence="2 3" id="KW-0040">ANK repeat</keyword>
<evidence type="ECO:0000256" key="1">
    <source>
        <dbReference type="ARBA" id="ARBA00022737"/>
    </source>
</evidence>
<proteinExistence type="predicted"/>
<evidence type="ECO:0000313" key="6">
    <source>
        <dbReference type="Proteomes" id="UP001165060"/>
    </source>
</evidence>
<dbReference type="SUPFAM" id="SSF48403">
    <property type="entry name" value="Ankyrin repeat"/>
    <property type="match status" value="1"/>
</dbReference>
<dbReference type="Proteomes" id="UP001165060">
    <property type="component" value="Unassembled WGS sequence"/>
</dbReference>
<dbReference type="InterPro" id="IPR036770">
    <property type="entry name" value="Ankyrin_rpt-contain_sf"/>
</dbReference>
<gene>
    <name evidence="5" type="ORF">TeGR_g9701</name>
</gene>
<evidence type="ECO:0000313" key="5">
    <source>
        <dbReference type="EMBL" id="GMI33873.1"/>
    </source>
</evidence>
<feature type="compositionally biased region" description="Basic and acidic residues" evidence="4">
    <location>
        <begin position="517"/>
        <end position="533"/>
    </location>
</feature>
<keyword evidence="6" id="KW-1185">Reference proteome</keyword>
<dbReference type="Gene3D" id="1.25.40.20">
    <property type="entry name" value="Ankyrin repeat-containing domain"/>
    <property type="match status" value="1"/>
</dbReference>
<dbReference type="EMBL" id="BRYB01006130">
    <property type="protein sequence ID" value="GMI33873.1"/>
    <property type="molecule type" value="Genomic_DNA"/>
</dbReference>
<keyword evidence="1" id="KW-0677">Repeat</keyword>
<accession>A0ABQ6MWC7</accession>
<evidence type="ECO:0000256" key="2">
    <source>
        <dbReference type="ARBA" id="ARBA00023043"/>
    </source>
</evidence>
<sequence>MSVMGVPVTFGKHVAPPPRKQPWVQDDVEKSCCLVTLAARDEASATGVICKVGPELCVLTNQLLVQSEPTACFASAEFFFGPSSKPQHTSKLNPHILWDVFGVENPDKHWRGQQGKKDIMDYNMVVIGLEKANRPVYEDRVKKGVMHELKPLELTTDLDDYPEQGDEVMLLAHPFGSAKRKMMLVVSRVDHQEGLFTFERSSRLVNPQVAPEAPGNTILTNHIPDGCHGAPIVFQGKCVGILVQPRINQVARTAVSVYRVLPKSYHKKTDDDDAYDPNLMSKMEWEMLQLEEQKKRERIGMDGPTPEQVDLMTRAIKMGNLESLLKLQHTLGIDITRRWRDHNGRSLVHFAAFYCNPVSLSGLRRQGYDLHTATSTGDTAVHIVAYQGSLECLKLLHKWGCSLITANKNGDRPSHKAALRGRIEILAYLHNKNVDVARPYNGQGLSPLAIAKESGTHQCVKLLKAAESQSHDTHSEREADPYEASTNEVLVNLHVPGYYKTPEDWPKALPPGPGTAEARDIRTRESTRGKEDRGVEDETGNVALYLKAKSREDSKRAFRRVAAAGAVDWFS</sequence>
<dbReference type="InterPro" id="IPR050776">
    <property type="entry name" value="Ank_Repeat/CDKN_Inhibitor"/>
</dbReference>
<reference evidence="5 6" key="1">
    <citation type="journal article" date="2023" name="Commun. Biol.">
        <title>Genome analysis of Parmales, the sister group of diatoms, reveals the evolutionary specialization of diatoms from phago-mixotrophs to photoautotrophs.</title>
        <authorList>
            <person name="Ban H."/>
            <person name="Sato S."/>
            <person name="Yoshikawa S."/>
            <person name="Yamada K."/>
            <person name="Nakamura Y."/>
            <person name="Ichinomiya M."/>
            <person name="Sato N."/>
            <person name="Blanc-Mathieu R."/>
            <person name="Endo H."/>
            <person name="Kuwata A."/>
            <person name="Ogata H."/>
        </authorList>
    </citation>
    <scope>NUCLEOTIDE SEQUENCE [LARGE SCALE GENOMIC DNA]</scope>
</reference>
<dbReference type="PROSITE" id="PS50088">
    <property type="entry name" value="ANK_REPEAT"/>
    <property type="match status" value="1"/>
</dbReference>
<feature type="repeat" description="ANK" evidence="3">
    <location>
        <begin position="376"/>
        <end position="408"/>
    </location>
</feature>